<proteinExistence type="predicted"/>
<dbReference type="PANTHER" id="PTHR13393">
    <property type="entry name" value="SAM-DEPENDENT METHYLTRANSFERASE"/>
    <property type="match status" value="1"/>
</dbReference>
<evidence type="ECO:0000256" key="2">
    <source>
        <dbReference type="ARBA" id="ARBA00022679"/>
    </source>
</evidence>
<keyword evidence="2" id="KW-0808">Transferase</keyword>
<dbReference type="GO" id="GO:0005634">
    <property type="term" value="C:nucleus"/>
    <property type="evidence" value="ECO:0007669"/>
    <property type="project" value="TreeGrafter"/>
</dbReference>
<evidence type="ECO:0000256" key="1">
    <source>
        <dbReference type="ARBA" id="ARBA00022603"/>
    </source>
</evidence>
<protein>
    <submittedName>
        <fullName evidence="4">Methyltransferase-like protein 16</fullName>
    </submittedName>
</protein>
<dbReference type="Gene3D" id="3.40.50.150">
    <property type="entry name" value="Vaccinia Virus protein VP39"/>
    <property type="match status" value="1"/>
</dbReference>
<name>A0AAN8ZZQ7_HALRR</name>
<comment type="caution">
    <text evidence="4">The sequence shown here is derived from an EMBL/GenBank/DDBJ whole genome shotgun (WGS) entry which is preliminary data.</text>
</comment>
<dbReference type="GO" id="GO:0070475">
    <property type="term" value="P:rRNA base methylation"/>
    <property type="evidence" value="ECO:0007669"/>
    <property type="project" value="TreeGrafter"/>
</dbReference>
<evidence type="ECO:0000313" key="5">
    <source>
        <dbReference type="Proteomes" id="UP001381693"/>
    </source>
</evidence>
<dbReference type="AlphaFoldDB" id="A0AAN8ZZQ7"/>
<gene>
    <name evidence="4" type="primary">METTL16_2</name>
    <name evidence="4" type="ORF">SK128_013179</name>
</gene>
<dbReference type="InterPro" id="IPR010286">
    <property type="entry name" value="METTL16/RlmF"/>
</dbReference>
<keyword evidence="5" id="KW-1185">Reference proteome</keyword>
<dbReference type="Proteomes" id="UP001381693">
    <property type="component" value="Unassembled WGS sequence"/>
</dbReference>
<dbReference type="GO" id="GO:0008168">
    <property type="term" value="F:methyltransferase activity"/>
    <property type="evidence" value="ECO:0007669"/>
    <property type="project" value="UniProtKB-KW"/>
</dbReference>
<feature type="region of interest" description="Disordered" evidence="3">
    <location>
        <begin position="1"/>
        <end position="35"/>
    </location>
</feature>
<evidence type="ECO:0000256" key="3">
    <source>
        <dbReference type="SAM" id="MobiDB-lite"/>
    </source>
</evidence>
<dbReference type="InterPro" id="IPR029063">
    <property type="entry name" value="SAM-dependent_MTases_sf"/>
</dbReference>
<accession>A0AAN8ZZQ7</accession>
<dbReference type="EMBL" id="JAXCGZ010016991">
    <property type="protein sequence ID" value="KAK7069249.1"/>
    <property type="molecule type" value="Genomic_DNA"/>
</dbReference>
<dbReference type="PANTHER" id="PTHR13393:SF0">
    <property type="entry name" value="RNA N6-ADENOSINE-METHYLTRANSFERASE METTL16"/>
    <property type="match status" value="1"/>
</dbReference>
<evidence type="ECO:0000313" key="4">
    <source>
        <dbReference type="EMBL" id="KAK7069249.1"/>
    </source>
</evidence>
<reference evidence="4 5" key="1">
    <citation type="submission" date="2023-11" db="EMBL/GenBank/DDBJ databases">
        <title>Halocaridina rubra genome assembly.</title>
        <authorList>
            <person name="Smith C."/>
        </authorList>
    </citation>
    <scope>NUCLEOTIDE SEQUENCE [LARGE SCALE GENOMIC DNA]</scope>
    <source>
        <strain evidence="4">EP-1</strain>
        <tissue evidence="4">Whole</tissue>
    </source>
</reference>
<keyword evidence="1 4" id="KW-0489">Methyltransferase</keyword>
<organism evidence="4 5">
    <name type="scientific">Halocaridina rubra</name>
    <name type="common">Hawaiian red shrimp</name>
    <dbReference type="NCBI Taxonomy" id="373956"/>
    <lineage>
        <taxon>Eukaryota</taxon>
        <taxon>Metazoa</taxon>
        <taxon>Ecdysozoa</taxon>
        <taxon>Arthropoda</taxon>
        <taxon>Crustacea</taxon>
        <taxon>Multicrustacea</taxon>
        <taxon>Malacostraca</taxon>
        <taxon>Eumalacostraca</taxon>
        <taxon>Eucarida</taxon>
        <taxon>Decapoda</taxon>
        <taxon>Pleocyemata</taxon>
        <taxon>Caridea</taxon>
        <taxon>Atyoidea</taxon>
        <taxon>Atyidae</taxon>
        <taxon>Halocaridina</taxon>
    </lineage>
</organism>
<dbReference type="Pfam" id="PF05971">
    <property type="entry name" value="Methyltransf_10"/>
    <property type="match status" value="1"/>
</dbReference>
<sequence>MCNPPFFSSEHETDSMKKSKRRRSEPSSAPTGALSETVTEGGEVAFISQMIDESLLLKDKIRIFTSMIGTKANIKAAKEKLKSVNPSHMSVVEFCQGRTMRWGLAWTYDANYNLENVLSKKQMADAKPLVLMFPRSLMTVYTVQAAWTMVNKWLHQLKVRD</sequence>